<sequence length="134" mass="14968">MIWRQRGAYTGTNWRKMMGETCSSRLYGYARLTNAVHLKVRCPIHCPIFGYCGTQWRSPHQRLTAAASSPSHNSQPVDGEVESIVDTANTSLMSVAVHSKLSRFQRSAARWPSNSPRIASVMLHQPPPRSTLTS</sequence>
<protein>
    <submittedName>
        <fullName evidence="1">Uncharacterized protein</fullName>
    </submittedName>
</protein>
<dbReference type="Proteomes" id="UP001367676">
    <property type="component" value="Unassembled WGS sequence"/>
</dbReference>
<evidence type="ECO:0000313" key="2">
    <source>
        <dbReference type="Proteomes" id="UP001367676"/>
    </source>
</evidence>
<proteinExistence type="predicted"/>
<dbReference type="EMBL" id="JBBCAQ010000034">
    <property type="protein sequence ID" value="KAK7579691.1"/>
    <property type="molecule type" value="Genomic_DNA"/>
</dbReference>
<evidence type="ECO:0000313" key="1">
    <source>
        <dbReference type="EMBL" id="KAK7579691.1"/>
    </source>
</evidence>
<gene>
    <name evidence="1" type="ORF">V9T40_000320</name>
</gene>
<accession>A0AAN9TQ78</accession>
<keyword evidence="2" id="KW-1185">Reference proteome</keyword>
<comment type="caution">
    <text evidence="1">The sequence shown here is derived from an EMBL/GenBank/DDBJ whole genome shotgun (WGS) entry which is preliminary data.</text>
</comment>
<reference evidence="1 2" key="1">
    <citation type="submission" date="2024-03" db="EMBL/GenBank/DDBJ databases">
        <title>Adaptation during the transition from Ophiocordyceps entomopathogen to insect associate is accompanied by gene loss and intensified selection.</title>
        <authorList>
            <person name="Ward C.M."/>
            <person name="Onetto C.A."/>
            <person name="Borneman A.R."/>
        </authorList>
    </citation>
    <scope>NUCLEOTIDE SEQUENCE [LARGE SCALE GENOMIC DNA]</scope>
    <source>
        <strain evidence="1">AWRI1</strain>
        <tissue evidence="1">Single Adult Female</tissue>
    </source>
</reference>
<organism evidence="1 2">
    <name type="scientific">Parthenolecanium corni</name>
    <dbReference type="NCBI Taxonomy" id="536013"/>
    <lineage>
        <taxon>Eukaryota</taxon>
        <taxon>Metazoa</taxon>
        <taxon>Ecdysozoa</taxon>
        <taxon>Arthropoda</taxon>
        <taxon>Hexapoda</taxon>
        <taxon>Insecta</taxon>
        <taxon>Pterygota</taxon>
        <taxon>Neoptera</taxon>
        <taxon>Paraneoptera</taxon>
        <taxon>Hemiptera</taxon>
        <taxon>Sternorrhyncha</taxon>
        <taxon>Coccoidea</taxon>
        <taxon>Coccidae</taxon>
        <taxon>Parthenolecanium</taxon>
    </lineage>
</organism>
<dbReference type="AlphaFoldDB" id="A0AAN9TQ78"/>
<name>A0AAN9TQ78_9HEMI</name>